<feature type="domain" description="Jacalin-type lectin" evidence="2">
    <location>
        <begin position="226"/>
        <end position="375"/>
    </location>
</feature>
<feature type="region of interest" description="Disordered" evidence="1">
    <location>
        <begin position="272"/>
        <end position="291"/>
    </location>
</feature>
<dbReference type="InterPro" id="IPR036404">
    <property type="entry name" value="Jacalin-like_lectin_dom_sf"/>
</dbReference>
<evidence type="ECO:0000259" key="2">
    <source>
        <dbReference type="PROSITE" id="PS51752"/>
    </source>
</evidence>
<reference evidence="3 4" key="1">
    <citation type="submission" date="2019-10" db="EMBL/GenBank/DDBJ databases">
        <authorList>
            <person name="Palmer J.M."/>
        </authorList>
    </citation>
    <scope>NUCLEOTIDE SEQUENCE [LARGE SCALE GENOMIC DNA]</scope>
    <source>
        <strain evidence="3 4">TWF694</strain>
    </source>
</reference>
<dbReference type="Proteomes" id="UP001365542">
    <property type="component" value="Unassembled WGS sequence"/>
</dbReference>
<gene>
    <name evidence="3" type="ORF">TWF694_004630</name>
</gene>
<dbReference type="Pfam" id="PF01419">
    <property type="entry name" value="Jacalin"/>
    <property type="match status" value="1"/>
</dbReference>
<evidence type="ECO:0000313" key="4">
    <source>
        <dbReference type="Proteomes" id="UP001365542"/>
    </source>
</evidence>
<dbReference type="Gene3D" id="2.100.10.30">
    <property type="entry name" value="Jacalin-like lectin domain"/>
    <property type="match status" value="1"/>
</dbReference>
<protein>
    <recommendedName>
        <fullName evidence="2">Jacalin-type lectin domain-containing protein</fullName>
    </recommendedName>
</protein>
<organism evidence="3 4">
    <name type="scientific">Orbilia ellipsospora</name>
    <dbReference type="NCBI Taxonomy" id="2528407"/>
    <lineage>
        <taxon>Eukaryota</taxon>
        <taxon>Fungi</taxon>
        <taxon>Dikarya</taxon>
        <taxon>Ascomycota</taxon>
        <taxon>Pezizomycotina</taxon>
        <taxon>Orbiliomycetes</taxon>
        <taxon>Orbiliales</taxon>
        <taxon>Orbiliaceae</taxon>
        <taxon>Orbilia</taxon>
    </lineage>
</organism>
<dbReference type="SUPFAM" id="SSF51101">
    <property type="entry name" value="Mannose-binding lectins"/>
    <property type="match status" value="1"/>
</dbReference>
<evidence type="ECO:0000256" key="1">
    <source>
        <dbReference type="SAM" id="MobiDB-lite"/>
    </source>
</evidence>
<comment type="caution">
    <text evidence="3">The sequence shown here is derived from an EMBL/GenBank/DDBJ whole genome shotgun (WGS) entry which is preliminary data.</text>
</comment>
<sequence>MAPPTVPPPPKEITAITLTRWLSDCQQDLADWEADEAPKTLTENRKIRIIGKAIPDTDATRDLYNWYDRNSDVLTAGTLPEFLDQLKQEALGKNWGLNLLRELYTDTQGGATVKEYLNKRDKLCSIVASAGFGVPAVTAFAEKCHYLFQADPGIVDAILEKELNNDIGRLVETNKKLVAKWLIKYESSRTGASPPPYPSSSSKSEPSDIDPGPSVPIPARIDSVIYLVSPCTKSSNGVRFDDFSSMSEGKSGTVKQVTVWSRGDAIDTYSVDRATPTSSSQPRPPTGGAEKPGILTFNLGLKDYIDTFQYYYGNGAMRRVGFVTSKGIQYTLGNAGDGKWDRVYKAPSGWAIVGFHGYFYPSTTSIYHMGCIFGKAP</sequence>
<feature type="region of interest" description="Disordered" evidence="1">
    <location>
        <begin position="189"/>
        <end position="214"/>
    </location>
</feature>
<name>A0AAV9WX06_9PEZI</name>
<accession>A0AAV9WX06</accession>
<dbReference type="PROSITE" id="PS51752">
    <property type="entry name" value="JACALIN_LECTIN"/>
    <property type="match status" value="1"/>
</dbReference>
<dbReference type="InterPro" id="IPR001229">
    <property type="entry name" value="Jacalin-like_lectin_dom"/>
</dbReference>
<dbReference type="EMBL" id="JAVHJO010000015">
    <property type="protein sequence ID" value="KAK6527648.1"/>
    <property type="molecule type" value="Genomic_DNA"/>
</dbReference>
<evidence type="ECO:0000313" key="3">
    <source>
        <dbReference type="EMBL" id="KAK6527648.1"/>
    </source>
</evidence>
<dbReference type="AlphaFoldDB" id="A0AAV9WX06"/>
<proteinExistence type="predicted"/>
<keyword evidence="4" id="KW-1185">Reference proteome</keyword>